<comment type="caution">
    <text evidence="2">The sequence shown here is derived from an EMBL/GenBank/DDBJ whole genome shotgun (WGS) entry which is preliminary data.</text>
</comment>
<dbReference type="Pfam" id="PF13403">
    <property type="entry name" value="Hint_2"/>
    <property type="match status" value="1"/>
</dbReference>
<proteinExistence type="predicted"/>
<reference evidence="2 3" key="1">
    <citation type="submission" date="2022-10" db="EMBL/GenBank/DDBJ databases">
        <title>Sinirhodobacter sp. nov., isolated from ocean surface sediments.</title>
        <authorList>
            <person name="He W."/>
            <person name="Wang L."/>
            <person name="Zhang D.-F."/>
        </authorList>
    </citation>
    <scope>NUCLEOTIDE SEQUENCE [LARGE SCALE GENOMIC DNA]</scope>
    <source>
        <strain evidence="2 3">WL0115</strain>
    </source>
</reference>
<gene>
    <name evidence="2" type="ORF">OE699_15680</name>
</gene>
<dbReference type="RefSeq" id="WP_263848602.1">
    <property type="nucleotide sequence ID" value="NZ_JAOWKW010000017.1"/>
</dbReference>
<name>A0ABT3A3I0_9RHOB</name>
<keyword evidence="3" id="KW-1185">Reference proteome</keyword>
<sequence>MFDQHPLPVSVARGSLMVEFALIPSEAEILPLAHVTGRGAQARFFSLGFTADGQVSVMQRQGMAFHALSLDASDALACGGPMRLIWRWDVATGESVLALESLTESAQRHRVGGLPLAMPREDLLALAAGTGTARVGPRVEWLAFGDHRHPLGPAGALAPLTQIATPQGWRTVGALRPGDLVETADHGVQPVLWSGRVPLPALGHLRPVRLCAPHFGSANDLWVAPHQRIALPGAGGALTEARDLVDGLHAIQPDRPNVLNWHGILLDQPALLIAEGCLVQSLDIGRLRRRPALAALSALSDTALPEHAGAERPMLTRGQALQALGARTAA</sequence>
<protein>
    <submittedName>
        <fullName evidence="2">Hint domain-containing protein</fullName>
    </submittedName>
</protein>
<organism evidence="2 3">
    <name type="scientific">Sedimentimonas flavescens</name>
    <dbReference type="NCBI Taxonomy" id="2851012"/>
    <lineage>
        <taxon>Bacteria</taxon>
        <taxon>Pseudomonadati</taxon>
        <taxon>Pseudomonadota</taxon>
        <taxon>Alphaproteobacteria</taxon>
        <taxon>Rhodobacterales</taxon>
        <taxon>Rhodobacter group</taxon>
        <taxon>Sedimentimonas</taxon>
    </lineage>
</organism>
<evidence type="ECO:0000313" key="3">
    <source>
        <dbReference type="Proteomes" id="UP001526166"/>
    </source>
</evidence>
<evidence type="ECO:0000313" key="2">
    <source>
        <dbReference type="EMBL" id="MCV2880284.1"/>
    </source>
</evidence>
<evidence type="ECO:0000259" key="1">
    <source>
        <dbReference type="Pfam" id="PF13403"/>
    </source>
</evidence>
<dbReference type="InterPro" id="IPR028992">
    <property type="entry name" value="Hedgehog/Intein_dom"/>
</dbReference>
<dbReference type="Proteomes" id="UP001526166">
    <property type="component" value="Unassembled WGS sequence"/>
</dbReference>
<feature type="domain" description="Hedgehog/Intein (Hint)" evidence="1">
    <location>
        <begin position="158"/>
        <end position="284"/>
    </location>
</feature>
<dbReference type="EMBL" id="JAOWKW010000017">
    <property type="protein sequence ID" value="MCV2880284.1"/>
    <property type="molecule type" value="Genomic_DNA"/>
</dbReference>
<accession>A0ABT3A3I0</accession>